<protein>
    <recommendedName>
        <fullName evidence="2">Peptidase A1 domain-containing protein</fullName>
    </recommendedName>
</protein>
<evidence type="ECO:0000313" key="4">
    <source>
        <dbReference type="Proteomes" id="UP000252519"/>
    </source>
</evidence>
<dbReference type="GO" id="GO:0005764">
    <property type="term" value="C:lysosome"/>
    <property type="evidence" value="ECO:0007669"/>
    <property type="project" value="TreeGrafter"/>
</dbReference>
<dbReference type="STRING" id="29170.A0A368GLZ1"/>
<dbReference type="PROSITE" id="PS51767">
    <property type="entry name" value="PEPTIDASE_A1"/>
    <property type="match status" value="1"/>
</dbReference>
<comment type="caution">
    <text evidence="3">The sequence shown here is derived from an EMBL/GenBank/DDBJ whole genome shotgun (WGS) entry which is preliminary data.</text>
</comment>
<dbReference type="Gene3D" id="2.40.70.10">
    <property type="entry name" value="Acid Proteases"/>
    <property type="match status" value="1"/>
</dbReference>
<dbReference type="OrthoDB" id="2747330at2759"/>
<accession>A0A368GLZ1</accession>
<dbReference type="Proteomes" id="UP000252519">
    <property type="component" value="Unassembled WGS sequence"/>
</dbReference>
<dbReference type="PANTHER" id="PTHR47966">
    <property type="entry name" value="BETA-SITE APP-CLEAVING ENZYME, ISOFORM A-RELATED"/>
    <property type="match status" value="1"/>
</dbReference>
<feature type="domain" description="Peptidase A1" evidence="2">
    <location>
        <begin position="16"/>
        <end position="114"/>
    </location>
</feature>
<gene>
    <name evidence="3" type="ORF">ANCCAN_08612</name>
</gene>
<dbReference type="Pfam" id="PF00026">
    <property type="entry name" value="Asp"/>
    <property type="match status" value="1"/>
</dbReference>
<dbReference type="EMBL" id="JOJR01000103">
    <property type="protein sequence ID" value="RCN45391.1"/>
    <property type="molecule type" value="Genomic_DNA"/>
</dbReference>
<evidence type="ECO:0000313" key="3">
    <source>
        <dbReference type="EMBL" id="RCN45391.1"/>
    </source>
</evidence>
<dbReference type="GO" id="GO:0004190">
    <property type="term" value="F:aspartic-type endopeptidase activity"/>
    <property type="evidence" value="ECO:0007669"/>
    <property type="project" value="InterPro"/>
</dbReference>
<keyword evidence="4" id="KW-1185">Reference proteome</keyword>
<evidence type="ECO:0000259" key="2">
    <source>
        <dbReference type="PROSITE" id="PS51767"/>
    </source>
</evidence>
<reference evidence="3 4" key="1">
    <citation type="submission" date="2014-10" db="EMBL/GenBank/DDBJ databases">
        <title>Draft genome of the hookworm Ancylostoma caninum.</title>
        <authorList>
            <person name="Mitreva M."/>
        </authorList>
    </citation>
    <scope>NUCLEOTIDE SEQUENCE [LARGE SCALE GENOMIC DNA]</scope>
    <source>
        <strain evidence="3 4">Baltimore</strain>
    </source>
</reference>
<name>A0A368GLZ1_ANCCA</name>
<dbReference type="GO" id="GO:0006508">
    <property type="term" value="P:proteolysis"/>
    <property type="evidence" value="ECO:0007669"/>
    <property type="project" value="InterPro"/>
</dbReference>
<comment type="similarity">
    <text evidence="1">Belongs to the peptidase A1 family.</text>
</comment>
<dbReference type="InterPro" id="IPR001461">
    <property type="entry name" value="Aspartic_peptidase_A1"/>
</dbReference>
<dbReference type="InterPro" id="IPR021109">
    <property type="entry name" value="Peptidase_aspartic_dom_sf"/>
</dbReference>
<evidence type="ECO:0000256" key="1">
    <source>
        <dbReference type="ARBA" id="ARBA00007447"/>
    </source>
</evidence>
<proteinExistence type="inferred from homology"/>
<dbReference type="AlphaFoldDB" id="A0A368GLZ1"/>
<sequence>MTCYSAAANAKLGVESVCEISIGTPAQKFKVKLDLTTTDFWVPDYTCAANKKEICDLSKCDHGHICDIFCPDPSCCKRNAMPRRANACRGKQYFDQKASNTFVATGQRFNKVCD</sequence>
<dbReference type="SUPFAM" id="SSF50630">
    <property type="entry name" value="Acid proteases"/>
    <property type="match status" value="1"/>
</dbReference>
<dbReference type="InterPro" id="IPR033121">
    <property type="entry name" value="PEPTIDASE_A1"/>
</dbReference>
<dbReference type="PANTHER" id="PTHR47966:SF45">
    <property type="entry name" value="PEPTIDASE A1 DOMAIN-CONTAINING PROTEIN"/>
    <property type="match status" value="1"/>
</dbReference>
<organism evidence="3 4">
    <name type="scientific">Ancylostoma caninum</name>
    <name type="common">Dog hookworm</name>
    <dbReference type="NCBI Taxonomy" id="29170"/>
    <lineage>
        <taxon>Eukaryota</taxon>
        <taxon>Metazoa</taxon>
        <taxon>Ecdysozoa</taxon>
        <taxon>Nematoda</taxon>
        <taxon>Chromadorea</taxon>
        <taxon>Rhabditida</taxon>
        <taxon>Rhabditina</taxon>
        <taxon>Rhabditomorpha</taxon>
        <taxon>Strongyloidea</taxon>
        <taxon>Ancylostomatidae</taxon>
        <taxon>Ancylostomatinae</taxon>
        <taxon>Ancylostoma</taxon>
    </lineage>
</organism>